<evidence type="ECO:0000313" key="3">
    <source>
        <dbReference type="Proteomes" id="UP000324800"/>
    </source>
</evidence>
<feature type="compositionally biased region" description="Acidic residues" evidence="1">
    <location>
        <begin position="299"/>
        <end position="321"/>
    </location>
</feature>
<evidence type="ECO:0008006" key="4">
    <source>
        <dbReference type="Google" id="ProtNLM"/>
    </source>
</evidence>
<protein>
    <recommendedName>
        <fullName evidence="4">Condensin complex subunit 1 C-terminal domain-containing protein</fullName>
    </recommendedName>
</protein>
<accession>A0A5J4WWX1</accession>
<dbReference type="InterPro" id="IPR016024">
    <property type="entry name" value="ARM-type_fold"/>
</dbReference>
<dbReference type="EMBL" id="SNRW01000885">
    <property type="protein sequence ID" value="KAA6398769.1"/>
    <property type="molecule type" value="Genomic_DNA"/>
</dbReference>
<name>A0A5J4WWX1_9EUKA</name>
<organism evidence="2 3">
    <name type="scientific">Streblomastix strix</name>
    <dbReference type="NCBI Taxonomy" id="222440"/>
    <lineage>
        <taxon>Eukaryota</taxon>
        <taxon>Metamonada</taxon>
        <taxon>Preaxostyla</taxon>
        <taxon>Oxymonadida</taxon>
        <taxon>Streblomastigidae</taxon>
        <taxon>Streblomastix</taxon>
    </lineage>
</organism>
<dbReference type="InterPro" id="IPR011989">
    <property type="entry name" value="ARM-like"/>
</dbReference>
<sequence length="321" mass="36688">MKLFNDEMKKSIIKKEEGKMVIMRQSIFTLTKNNPESSRLIVEETDFVEKIIAHLNTVQLKNLKYWHFQILYNLCEYITDEQKGKLLHKGVIQTMVKMLDCKDEEVRMKASQIISDIVIAAGEQVKEGVKHPYLKELANIGAVSKLIELLKDKECKGLSSIIVSTFSSIFKAEQLPPEISAEVIDRLKENDSFDEIALLAESPANHDVILSNNYEKKLSEDRSIWSIGFLRFVNSVLSVGSEENKNKIAPVVKKRVKDLSDDDKLDDFAQEEGIDDEEKLLMKEKLKEISELLKKIVGDDDNDNNEEESSSDDKEDDDEDD</sequence>
<proteinExistence type="predicted"/>
<comment type="caution">
    <text evidence="2">The sequence shown here is derived from an EMBL/GenBank/DDBJ whole genome shotgun (WGS) entry which is preliminary data.</text>
</comment>
<dbReference type="AlphaFoldDB" id="A0A5J4WWX1"/>
<dbReference type="Gene3D" id="1.25.10.10">
    <property type="entry name" value="Leucine-rich Repeat Variant"/>
    <property type="match status" value="1"/>
</dbReference>
<dbReference type="Proteomes" id="UP000324800">
    <property type="component" value="Unassembled WGS sequence"/>
</dbReference>
<evidence type="ECO:0000256" key="1">
    <source>
        <dbReference type="SAM" id="MobiDB-lite"/>
    </source>
</evidence>
<reference evidence="2 3" key="1">
    <citation type="submission" date="2019-03" db="EMBL/GenBank/DDBJ databases">
        <title>Single cell metagenomics reveals metabolic interactions within the superorganism composed of flagellate Streblomastix strix and complex community of Bacteroidetes bacteria on its surface.</title>
        <authorList>
            <person name="Treitli S.C."/>
            <person name="Kolisko M."/>
            <person name="Husnik F."/>
            <person name="Keeling P."/>
            <person name="Hampl V."/>
        </authorList>
    </citation>
    <scope>NUCLEOTIDE SEQUENCE [LARGE SCALE GENOMIC DNA]</scope>
    <source>
        <strain evidence="2">ST1C</strain>
    </source>
</reference>
<feature type="region of interest" description="Disordered" evidence="1">
    <location>
        <begin position="296"/>
        <end position="321"/>
    </location>
</feature>
<dbReference type="SUPFAM" id="SSF48371">
    <property type="entry name" value="ARM repeat"/>
    <property type="match status" value="1"/>
</dbReference>
<evidence type="ECO:0000313" key="2">
    <source>
        <dbReference type="EMBL" id="KAA6398769.1"/>
    </source>
</evidence>
<gene>
    <name evidence="2" type="ORF">EZS28_005709</name>
</gene>